<reference evidence="2 3" key="1">
    <citation type="submission" date="2016-01" db="EMBL/GenBank/DDBJ databases">
        <authorList>
            <person name="Mitreva M."/>
            <person name="Pepin K.H."/>
            <person name="Mihindukulasuriya K.A."/>
            <person name="Fulton R."/>
            <person name="Fronick C."/>
            <person name="O'Laughlin M."/>
            <person name="Miner T."/>
            <person name="Herter B."/>
            <person name="Rosa B.A."/>
            <person name="Cordes M."/>
            <person name="Tomlinson C."/>
            <person name="Wollam A."/>
            <person name="Palsikar V.B."/>
            <person name="Mardis E.R."/>
            <person name="Wilson R.K."/>
        </authorList>
    </citation>
    <scope>NUCLEOTIDE SEQUENCE [LARGE SCALE GENOMIC DNA]</scope>
    <source>
        <strain evidence="2 3">KA00071</strain>
    </source>
</reference>
<evidence type="ECO:0000256" key="1">
    <source>
        <dbReference type="SAM" id="SignalP"/>
    </source>
</evidence>
<evidence type="ECO:0000313" key="3">
    <source>
        <dbReference type="Proteomes" id="UP000070467"/>
    </source>
</evidence>
<dbReference type="Proteomes" id="UP000070467">
    <property type="component" value="Unassembled WGS sequence"/>
</dbReference>
<comment type="caution">
    <text evidence="2">The sequence shown here is derived from an EMBL/GenBank/DDBJ whole genome shotgun (WGS) entry which is preliminary data.</text>
</comment>
<feature type="signal peptide" evidence="1">
    <location>
        <begin position="1"/>
        <end position="36"/>
    </location>
</feature>
<proteinExistence type="predicted"/>
<keyword evidence="3" id="KW-1185">Reference proteome</keyword>
<gene>
    <name evidence="2" type="ORF">HMPREF1871_00846</name>
</gene>
<protein>
    <submittedName>
        <fullName evidence="2">Uncharacterized protein</fullName>
    </submittedName>
</protein>
<feature type="non-terminal residue" evidence="2">
    <location>
        <position position="103"/>
    </location>
</feature>
<keyword evidence="1" id="KW-0732">Signal</keyword>
<evidence type="ECO:0000313" key="2">
    <source>
        <dbReference type="EMBL" id="KXB57563.1"/>
    </source>
</evidence>
<accession>A0ABR5TLC8</accession>
<sequence>MQKNYLNFKKSIKYLTTITFSFVFLFSLVPNNSGFAYDKDNKDNKVSQNKYSQDNLYSNHQDTFFKNDEGYKNIKGEWILNSTGWWYKYSDGSFPFNTWKNID</sequence>
<organism evidence="2 3">
    <name type="scientific">Gemelliphila asaccharolytica</name>
    <dbReference type="NCBI Taxonomy" id="502393"/>
    <lineage>
        <taxon>Bacteria</taxon>
        <taxon>Bacillati</taxon>
        <taxon>Bacillota</taxon>
        <taxon>Bacilli</taxon>
        <taxon>Bacillales</taxon>
        <taxon>Gemellaceae</taxon>
        <taxon>Gemelliphila</taxon>
    </lineage>
</organism>
<name>A0ABR5TLC8_9BACL</name>
<dbReference type="EMBL" id="LSDB01000040">
    <property type="protein sequence ID" value="KXB57563.1"/>
    <property type="molecule type" value="Genomic_DNA"/>
</dbReference>
<feature type="chain" id="PRO_5046146452" evidence="1">
    <location>
        <begin position="37"/>
        <end position="103"/>
    </location>
</feature>